<evidence type="ECO:0000313" key="1">
    <source>
        <dbReference type="Proteomes" id="UP000095286"/>
    </source>
</evidence>
<proteinExistence type="predicted"/>
<sequence length="102" mass="12152">MGMDQNWKTRINRTYFCIRMICYLLELKYLKKKYPSEEIAINIKCILVDALDEQIINPKSGETPFDIVSLMYPDKNKEVADLILKDFYDLHNSNEYSEYDLN</sequence>
<dbReference type="WBParaSite" id="RSKR_0000491575.1">
    <property type="protein sequence ID" value="RSKR_0000491575.1"/>
    <property type="gene ID" value="RSKR_0000491575"/>
</dbReference>
<reference evidence="2" key="1">
    <citation type="submission" date="2016-11" db="UniProtKB">
        <authorList>
            <consortium name="WormBaseParasite"/>
        </authorList>
    </citation>
    <scope>IDENTIFICATION</scope>
    <source>
        <strain evidence="2">KR3021</strain>
    </source>
</reference>
<name>A0AC35TVD8_9BILA</name>
<organism evidence="1 2">
    <name type="scientific">Rhabditophanes sp. KR3021</name>
    <dbReference type="NCBI Taxonomy" id="114890"/>
    <lineage>
        <taxon>Eukaryota</taxon>
        <taxon>Metazoa</taxon>
        <taxon>Ecdysozoa</taxon>
        <taxon>Nematoda</taxon>
        <taxon>Chromadorea</taxon>
        <taxon>Rhabditida</taxon>
        <taxon>Tylenchina</taxon>
        <taxon>Panagrolaimomorpha</taxon>
        <taxon>Strongyloidoidea</taxon>
        <taxon>Alloionematidae</taxon>
        <taxon>Rhabditophanes</taxon>
    </lineage>
</organism>
<dbReference type="Proteomes" id="UP000095286">
    <property type="component" value="Unplaced"/>
</dbReference>
<evidence type="ECO:0000313" key="2">
    <source>
        <dbReference type="WBParaSite" id="RSKR_0000491575.1"/>
    </source>
</evidence>
<accession>A0AC35TVD8</accession>
<protein>
    <submittedName>
        <fullName evidence="2">ANK_REP_REGION domain-containing protein</fullName>
    </submittedName>
</protein>